<dbReference type="Proteomes" id="UP001204562">
    <property type="component" value="Unassembled WGS sequence"/>
</dbReference>
<feature type="coiled-coil region" evidence="1">
    <location>
        <begin position="70"/>
        <end position="97"/>
    </location>
</feature>
<evidence type="ECO:0000313" key="3">
    <source>
        <dbReference type="EMBL" id="MCG4527357.1"/>
    </source>
</evidence>
<dbReference type="EMBL" id="JAKNJB010000015">
    <property type="protein sequence ID" value="MCG4527357.1"/>
    <property type="molecule type" value="Genomic_DNA"/>
</dbReference>
<dbReference type="RefSeq" id="WP_238074094.1">
    <property type="nucleotide sequence ID" value="NZ_JAKNJB010000015.1"/>
</dbReference>
<accession>A0AAW5JMW7</accession>
<dbReference type="Pfam" id="PF12773">
    <property type="entry name" value="DZR"/>
    <property type="match status" value="1"/>
</dbReference>
<dbReference type="InterPro" id="IPR025874">
    <property type="entry name" value="DZR"/>
</dbReference>
<protein>
    <submittedName>
        <fullName evidence="4">Zinc ribbon domain-containing protein</fullName>
    </submittedName>
</protein>
<dbReference type="AlphaFoldDB" id="A0AAW5JMW7"/>
<evidence type="ECO:0000256" key="1">
    <source>
        <dbReference type="SAM" id="Coils"/>
    </source>
</evidence>
<dbReference type="EMBL" id="JANFYS010000016">
    <property type="protein sequence ID" value="MCQ4770532.1"/>
    <property type="molecule type" value="Genomic_DNA"/>
</dbReference>
<evidence type="ECO:0000313" key="4">
    <source>
        <dbReference type="EMBL" id="MCQ4770532.1"/>
    </source>
</evidence>
<gene>
    <name evidence="3" type="ORF">L0P79_09735</name>
    <name evidence="4" type="ORF">NE579_08650</name>
</gene>
<proteinExistence type="predicted"/>
<evidence type="ECO:0000259" key="2">
    <source>
        <dbReference type="Pfam" id="PF12773"/>
    </source>
</evidence>
<dbReference type="Proteomes" id="UP001200313">
    <property type="component" value="Unassembled WGS sequence"/>
</dbReference>
<reference evidence="3 5" key="1">
    <citation type="submission" date="2022-01" db="EMBL/GenBank/DDBJ databases">
        <title>Collection of gut derived symbiotic bacterial strains cultured from healthy donors.</title>
        <authorList>
            <person name="Lin H."/>
            <person name="Kohout C."/>
            <person name="Waligurski E."/>
            <person name="Pamer E.G."/>
        </authorList>
    </citation>
    <scope>NUCLEOTIDE SEQUENCE [LARGE SCALE GENOMIC DNA]</scope>
    <source>
        <strain evidence="3 5">DFI.3.7</strain>
    </source>
</reference>
<feature type="domain" description="DZANK-type" evidence="2">
    <location>
        <begin position="109"/>
        <end position="159"/>
    </location>
</feature>
<evidence type="ECO:0000313" key="6">
    <source>
        <dbReference type="Proteomes" id="UP001204562"/>
    </source>
</evidence>
<reference evidence="4" key="2">
    <citation type="submission" date="2022-06" db="EMBL/GenBank/DDBJ databases">
        <title>Isolation of gut microbiota from human fecal samples.</title>
        <authorList>
            <person name="Pamer E.G."/>
            <person name="Barat B."/>
            <person name="Waligurski E."/>
            <person name="Medina S."/>
            <person name="Paddock L."/>
            <person name="Mostad J."/>
        </authorList>
    </citation>
    <scope>NUCLEOTIDE SEQUENCE</scope>
    <source>
        <strain evidence="4">DFI.9.91</strain>
    </source>
</reference>
<keyword evidence="5" id="KW-1185">Reference proteome</keyword>
<comment type="caution">
    <text evidence="4">The sequence shown here is derived from an EMBL/GenBank/DDBJ whole genome shotgun (WGS) entry which is preliminary data.</text>
</comment>
<keyword evidence="1" id="KW-0175">Coiled coil</keyword>
<sequence length="163" mass="16989">MAFFDKLNDLAKNIGDKTTDAIETTKLNSKITTEKSAAGEDLKKIGAFYYAKFAAGEEIEPSLLERFQSAAAHYAAAAEAQAEIDRIRAENEAAKAAAAPAAPAAGLTCPSCGTANPAGTRFCASCGARLEPPAPPEQKLCPGCGSPFAPDARFCNECGTRLE</sequence>
<evidence type="ECO:0000313" key="5">
    <source>
        <dbReference type="Proteomes" id="UP001200313"/>
    </source>
</evidence>
<name>A0AAW5JMW7_9FIRM</name>
<organism evidence="4 6">
    <name type="scientific">Intestinimonas massiliensis</name>
    <name type="common">ex Afouda et al. 2020</name>
    <dbReference type="NCBI Taxonomy" id="1673721"/>
    <lineage>
        <taxon>Bacteria</taxon>
        <taxon>Bacillati</taxon>
        <taxon>Bacillota</taxon>
        <taxon>Clostridia</taxon>
        <taxon>Eubacteriales</taxon>
        <taxon>Intestinimonas</taxon>
    </lineage>
</organism>